<protein>
    <submittedName>
        <fullName evidence="3">Cell traversal protein for ookinetes and sporozoites (CelTOS)</fullName>
    </submittedName>
    <submittedName>
        <fullName evidence="4">Cell traversal protein for ookinetes and sporozoites, putative</fullName>
    </submittedName>
</protein>
<evidence type="ECO:0000313" key="4">
    <source>
        <dbReference type="EMBL" id="SCP03456.1"/>
    </source>
</evidence>
<dbReference type="OMA" id="DNIWEYE"/>
<evidence type="ECO:0000313" key="3">
    <source>
        <dbReference type="EMBL" id="SBS98801.1"/>
    </source>
</evidence>
<dbReference type="OrthoDB" id="371698at2759"/>
<proteinExistence type="predicted"/>
<organism evidence="3 5">
    <name type="scientific">Plasmodium malariae</name>
    <dbReference type="NCBI Taxonomy" id="5858"/>
    <lineage>
        <taxon>Eukaryota</taxon>
        <taxon>Sar</taxon>
        <taxon>Alveolata</taxon>
        <taxon>Apicomplexa</taxon>
        <taxon>Aconoidasida</taxon>
        <taxon>Haemosporida</taxon>
        <taxon>Plasmodiidae</taxon>
        <taxon>Plasmodium</taxon>
        <taxon>Plasmodium (Plasmodium)</taxon>
    </lineage>
</organism>
<sequence>MNKVQRLSIISSLLVFLCFVNVLCLRNKNGTSASSSLENGSEFSERLNKSFSSFISESASVEEIGNEIADNIANEIISALQKDSVSFLQSGFDIKRQLKENAKVVLKEVLKQGLEPIENIVADAVKPPHTNPQVYHLLSPVLKTLFNRMEQAVHVNVPDAIWDYETEEPYEGEEVEGQYSDDFFN</sequence>
<dbReference type="KEGG" id="pmal:PMUG01_14051400"/>
<feature type="signal peptide" evidence="1">
    <location>
        <begin position="1"/>
        <end position="24"/>
    </location>
</feature>
<feature type="domain" description="Cell-traversal protein for ookinetes and sporozoites" evidence="2">
    <location>
        <begin position="39"/>
        <end position="154"/>
    </location>
</feature>
<keyword evidence="1" id="KW-0732">Signal</keyword>
<reference evidence="3" key="1">
    <citation type="submission" date="2016-05" db="EMBL/GenBank/DDBJ databases">
        <authorList>
            <person name="Lavstsen T."/>
            <person name="Jespersen J.S."/>
        </authorList>
    </citation>
    <scope>NUCLEOTIDE SEQUENCE [LARGE SCALE GENOMIC DNA]</scope>
</reference>
<evidence type="ECO:0000256" key="1">
    <source>
        <dbReference type="SAM" id="SignalP"/>
    </source>
</evidence>
<reference evidence="5" key="2">
    <citation type="submission" date="2016-05" db="EMBL/GenBank/DDBJ databases">
        <authorList>
            <person name="Naeem Raeece"/>
        </authorList>
    </citation>
    <scope>NUCLEOTIDE SEQUENCE [LARGE SCALE GENOMIC DNA]</scope>
</reference>
<dbReference type="Proteomes" id="UP000078597">
    <property type="component" value="Unassembled WGS sequence"/>
</dbReference>
<dbReference type="Proteomes" id="UP000219813">
    <property type="component" value="Chromosome 14"/>
</dbReference>
<name>A0A1A8X2H8_PLAMA</name>
<dbReference type="EMBL" id="FLQW01005294">
    <property type="protein sequence ID" value="SBS98801.1"/>
    <property type="molecule type" value="Genomic_DNA"/>
</dbReference>
<dbReference type="GeneID" id="39871825"/>
<evidence type="ECO:0000313" key="5">
    <source>
        <dbReference type="Proteomes" id="UP000078597"/>
    </source>
</evidence>
<feature type="chain" id="PRO_5015059761" evidence="1">
    <location>
        <begin position="25"/>
        <end position="185"/>
    </location>
</feature>
<dbReference type="AlphaFoldDB" id="A0A1A8X2H8"/>
<gene>
    <name evidence="4" type="primary">CelTOS</name>
    <name evidence="3" type="ORF">PMALA_065170</name>
    <name evidence="4" type="ORF">PMUG01_14051400</name>
</gene>
<dbReference type="EMBL" id="LT594635">
    <property type="protein sequence ID" value="SCP03456.1"/>
    <property type="molecule type" value="Genomic_DNA"/>
</dbReference>
<evidence type="ECO:0000313" key="6">
    <source>
        <dbReference type="Proteomes" id="UP000219813"/>
    </source>
</evidence>
<accession>A0A1A8X2H8</accession>
<dbReference type="RefSeq" id="XP_028864409.1">
    <property type="nucleotide sequence ID" value="XM_029008084.1"/>
</dbReference>
<dbReference type="InterPro" id="IPR041004">
    <property type="entry name" value="CelTOS"/>
</dbReference>
<dbReference type="Pfam" id="PF18659">
    <property type="entry name" value="CelTOS"/>
    <property type="match status" value="1"/>
</dbReference>
<reference evidence="4 6" key="3">
    <citation type="submission" date="2016-06" db="EMBL/GenBank/DDBJ databases">
        <authorList>
            <consortium name="Pathogen Informatics"/>
        </authorList>
    </citation>
    <scope>NUCLEOTIDE SEQUENCE [LARGE SCALE GENOMIC DNA]</scope>
</reference>
<keyword evidence="6" id="KW-1185">Reference proteome</keyword>
<dbReference type="VEuPathDB" id="PlasmoDB:PmUG01_14051400"/>
<evidence type="ECO:0000259" key="2">
    <source>
        <dbReference type="Pfam" id="PF18659"/>
    </source>
</evidence>